<proteinExistence type="predicted"/>
<evidence type="ECO:0000313" key="3">
    <source>
        <dbReference type="Proteomes" id="UP000298663"/>
    </source>
</evidence>
<accession>A0A4U5LQJ2</accession>
<gene>
    <name evidence="2" type="ORF">L596_029711</name>
</gene>
<dbReference type="EMBL" id="AZBU02000013">
    <property type="protein sequence ID" value="TKR58237.1"/>
    <property type="molecule type" value="Genomic_DNA"/>
</dbReference>
<dbReference type="Proteomes" id="UP000298663">
    <property type="component" value="Unassembled WGS sequence"/>
</dbReference>
<name>A0A4U5LQJ2_STECR</name>
<evidence type="ECO:0000313" key="2">
    <source>
        <dbReference type="EMBL" id="TKR58237.1"/>
    </source>
</evidence>
<keyword evidence="1" id="KW-0175">Coiled coil</keyword>
<protein>
    <submittedName>
        <fullName evidence="2">Uncharacterized protein</fullName>
    </submittedName>
</protein>
<reference evidence="2 3" key="1">
    <citation type="journal article" date="2015" name="Genome Biol.">
        <title>Comparative genomics of Steinernema reveals deeply conserved gene regulatory networks.</title>
        <authorList>
            <person name="Dillman A.R."/>
            <person name="Macchietto M."/>
            <person name="Porter C.F."/>
            <person name="Rogers A."/>
            <person name="Williams B."/>
            <person name="Antoshechkin I."/>
            <person name="Lee M.M."/>
            <person name="Goodwin Z."/>
            <person name="Lu X."/>
            <person name="Lewis E.E."/>
            <person name="Goodrich-Blair H."/>
            <person name="Stock S.P."/>
            <person name="Adams B.J."/>
            <person name="Sternberg P.W."/>
            <person name="Mortazavi A."/>
        </authorList>
    </citation>
    <scope>NUCLEOTIDE SEQUENCE [LARGE SCALE GENOMIC DNA]</scope>
    <source>
        <strain evidence="2 3">ALL</strain>
    </source>
</reference>
<dbReference type="AlphaFoldDB" id="A0A4U5LQJ2"/>
<evidence type="ECO:0000256" key="1">
    <source>
        <dbReference type="SAM" id="Coils"/>
    </source>
</evidence>
<sequence length="132" mass="15305">MSSQMGLNSLQLCDDPDCRCGLSAIWDSLQVEIERQERAHKDMQKQYVEEIAELKDELKRRDVLLAAKNENELPSIQKFRSEGQSTKDKRCPERGKVFPAPSLQGVRFCCRRLHFNDGLLLKKYKILFICVC</sequence>
<feature type="coiled-coil region" evidence="1">
    <location>
        <begin position="26"/>
        <end position="53"/>
    </location>
</feature>
<organism evidence="2 3">
    <name type="scientific">Steinernema carpocapsae</name>
    <name type="common">Entomopathogenic nematode</name>
    <dbReference type="NCBI Taxonomy" id="34508"/>
    <lineage>
        <taxon>Eukaryota</taxon>
        <taxon>Metazoa</taxon>
        <taxon>Ecdysozoa</taxon>
        <taxon>Nematoda</taxon>
        <taxon>Chromadorea</taxon>
        <taxon>Rhabditida</taxon>
        <taxon>Tylenchina</taxon>
        <taxon>Panagrolaimomorpha</taxon>
        <taxon>Strongyloidoidea</taxon>
        <taxon>Steinernematidae</taxon>
        <taxon>Steinernema</taxon>
    </lineage>
</organism>
<reference evidence="2 3" key="2">
    <citation type="journal article" date="2019" name="G3 (Bethesda)">
        <title>Hybrid Assembly of the Genome of the Entomopathogenic Nematode Steinernema carpocapsae Identifies the X-Chromosome.</title>
        <authorList>
            <person name="Serra L."/>
            <person name="Macchietto M."/>
            <person name="Macias-Munoz A."/>
            <person name="McGill C.J."/>
            <person name="Rodriguez I.M."/>
            <person name="Rodriguez B."/>
            <person name="Murad R."/>
            <person name="Mortazavi A."/>
        </authorList>
    </citation>
    <scope>NUCLEOTIDE SEQUENCE [LARGE SCALE GENOMIC DNA]</scope>
    <source>
        <strain evidence="2 3">ALL</strain>
    </source>
</reference>
<keyword evidence="3" id="KW-1185">Reference proteome</keyword>
<comment type="caution">
    <text evidence="2">The sequence shown here is derived from an EMBL/GenBank/DDBJ whole genome shotgun (WGS) entry which is preliminary data.</text>
</comment>